<dbReference type="InterPro" id="IPR011053">
    <property type="entry name" value="Single_hybrid_motif"/>
</dbReference>
<dbReference type="SUPFAM" id="SSF52096">
    <property type="entry name" value="ClpP/crotonase"/>
    <property type="match status" value="2"/>
</dbReference>
<evidence type="ECO:0000256" key="15">
    <source>
        <dbReference type="SAM" id="MobiDB-lite"/>
    </source>
</evidence>
<dbReference type="EMBL" id="LHPG02000005">
    <property type="protein sequence ID" value="PRW58199.1"/>
    <property type="molecule type" value="Genomic_DNA"/>
</dbReference>
<dbReference type="InterPro" id="IPR005482">
    <property type="entry name" value="Biotin_COase_C"/>
</dbReference>
<dbReference type="InterPro" id="IPR005479">
    <property type="entry name" value="CPAse_ATP-bd"/>
</dbReference>
<evidence type="ECO:0000256" key="7">
    <source>
        <dbReference type="ARBA" id="ARBA00022840"/>
    </source>
</evidence>
<keyword evidence="8" id="KW-0443">Lipid metabolism</keyword>
<dbReference type="GO" id="GO:0005524">
    <property type="term" value="F:ATP binding"/>
    <property type="evidence" value="ECO:0007669"/>
    <property type="project" value="UniProtKB-UniRule"/>
</dbReference>
<comment type="catalytic activity">
    <reaction evidence="12">
        <text>hydrogencarbonate + acetyl-CoA + ATP = malonyl-CoA + ADP + phosphate + H(+)</text>
        <dbReference type="Rhea" id="RHEA:11308"/>
        <dbReference type="ChEBI" id="CHEBI:15378"/>
        <dbReference type="ChEBI" id="CHEBI:17544"/>
        <dbReference type="ChEBI" id="CHEBI:30616"/>
        <dbReference type="ChEBI" id="CHEBI:43474"/>
        <dbReference type="ChEBI" id="CHEBI:57288"/>
        <dbReference type="ChEBI" id="CHEBI:57384"/>
        <dbReference type="ChEBI" id="CHEBI:456216"/>
        <dbReference type="EC" id="6.4.1.2"/>
    </reaction>
</comment>
<dbReference type="Pfam" id="PF00364">
    <property type="entry name" value="Biotin_lipoyl"/>
    <property type="match status" value="1"/>
</dbReference>
<dbReference type="GO" id="GO:2001295">
    <property type="term" value="P:malonyl-CoA biosynthetic process"/>
    <property type="evidence" value="ECO:0007669"/>
    <property type="project" value="UniProtKB-UniPathway"/>
</dbReference>
<dbReference type="Pfam" id="PF02786">
    <property type="entry name" value="CPSase_L_D2"/>
    <property type="match status" value="1"/>
</dbReference>
<dbReference type="Gene3D" id="3.30.1490.20">
    <property type="entry name" value="ATP-grasp fold, A domain"/>
    <property type="match status" value="1"/>
</dbReference>
<dbReference type="PROSITE" id="PS00866">
    <property type="entry name" value="CPSASE_1"/>
    <property type="match status" value="1"/>
</dbReference>
<evidence type="ECO:0000256" key="14">
    <source>
        <dbReference type="PROSITE-ProRule" id="PRU00409"/>
    </source>
</evidence>
<dbReference type="PROSITE" id="PS50989">
    <property type="entry name" value="COA_CT_CTER"/>
    <property type="match status" value="1"/>
</dbReference>
<comment type="pathway">
    <text evidence="2">Lipid metabolism; malonyl-CoA biosynthesis; malonyl-CoA from acetyl-CoA: step 1/1.</text>
</comment>
<evidence type="ECO:0000256" key="12">
    <source>
        <dbReference type="ARBA" id="ARBA00048065"/>
    </source>
</evidence>
<keyword evidence="3" id="KW-0444">Lipid biosynthesis</keyword>
<dbReference type="CDD" id="cd06850">
    <property type="entry name" value="biotinyl_domain"/>
    <property type="match status" value="1"/>
</dbReference>
<accession>A0A2P6TVV3</accession>
<dbReference type="GO" id="GO:0003989">
    <property type="term" value="F:acetyl-CoA carboxylase activity"/>
    <property type="evidence" value="ECO:0007669"/>
    <property type="project" value="UniProtKB-EC"/>
</dbReference>
<evidence type="ECO:0000313" key="21">
    <source>
        <dbReference type="EMBL" id="PRW58199.1"/>
    </source>
</evidence>
<evidence type="ECO:0000256" key="2">
    <source>
        <dbReference type="ARBA" id="ARBA00004956"/>
    </source>
</evidence>
<dbReference type="Pfam" id="PF08326">
    <property type="entry name" value="ACC_central"/>
    <property type="match status" value="2"/>
</dbReference>
<evidence type="ECO:0000256" key="10">
    <source>
        <dbReference type="ARBA" id="ARBA00023267"/>
    </source>
</evidence>
<comment type="cofactor">
    <cofactor evidence="1">
        <name>biotin</name>
        <dbReference type="ChEBI" id="CHEBI:57586"/>
    </cofactor>
</comment>
<evidence type="ECO:0000256" key="11">
    <source>
        <dbReference type="ARBA" id="ARBA00023268"/>
    </source>
</evidence>
<proteinExistence type="predicted"/>
<organism evidence="21 22">
    <name type="scientific">Chlorella sorokiniana</name>
    <name type="common">Freshwater green alga</name>
    <dbReference type="NCBI Taxonomy" id="3076"/>
    <lineage>
        <taxon>Eukaryota</taxon>
        <taxon>Viridiplantae</taxon>
        <taxon>Chlorophyta</taxon>
        <taxon>core chlorophytes</taxon>
        <taxon>Trebouxiophyceae</taxon>
        <taxon>Chlorellales</taxon>
        <taxon>Chlorellaceae</taxon>
        <taxon>Chlorella clade</taxon>
        <taxon>Chlorella</taxon>
    </lineage>
</organism>
<name>A0A2P6TVV3_CHLSO</name>
<dbReference type="UniPathway" id="UPA00655">
    <property type="reaction ID" value="UER00711"/>
</dbReference>
<dbReference type="InterPro" id="IPR049074">
    <property type="entry name" value="ACCA_BT"/>
</dbReference>
<dbReference type="InterPro" id="IPR005481">
    <property type="entry name" value="BC-like_N"/>
</dbReference>
<keyword evidence="6" id="KW-0276">Fatty acid metabolism</keyword>
<dbReference type="InterPro" id="IPR011763">
    <property type="entry name" value="COA_CT_C"/>
</dbReference>
<evidence type="ECO:0000259" key="16">
    <source>
        <dbReference type="PROSITE" id="PS50968"/>
    </source>
</evidence>
<dbReference type="Gene3D" id="2.40.50.100">
    <property type="match status" value="1"/>
</dbReference>
<dbReference type="Gene3D" id="3.90.1770.10">
    <property type="entry name" value="PreATP-grasp domain"/>
    <property type="match status" value="1"/>
</dbReference>
<evidence type="ECO:0000259" key="20">
    <source>
        <dbReference type="PROSITE" id="PS50989"/>
    </source>
</evidence>
<dbReference type="GO" id="GO:0004075">
    <property type="term" value="F:biotin carboxylase activity"/>
    <property type="evidence" value="ECO:0007669"/>
    <property type="project" value="UniProtKB-EC"/>
</dbReference>
<evidence type="ECO:0000256" key="4">
    <source>
        <dbReference type="ARBA" id="ARBA00022598"/>
    </source>
</evidence>
<dbReference type="InterPro" id="IPR011762">
    <property type="entry name" value="COA_CT_N"/>
</dbReference>
<feature type="compositionally biased region" description="Polar residues" evidence="15">
    <location>
        <begin position="1"/>
        <end position="10"/>
    </location>
</feature>
<dbReference type="PANTHER" id="PTHR45728:SF3">
    <property type="entry name" value="ACETYL-COA CARBOXYLASE"/>
    <property type="match status" value="1"/>
</dbReference>
<sequence>MTQSATSMDAQQRDGALEGNGAGAPDSNGGGAAAANGSAAAVRALSKSSSHGRSLSGTSSRSLLSMSYGDLSSSATRLGVPKRTAELAAALDARVAEWGGDRPIHSVLVANNGLAATKFMRSVRSWAYKNFGSERAVNLIAMATPEDMRADAEHIRMADQFVEVPGGKNTNNYANVQLIVATAMRTGVDAVWPGWGHASEKPELPEALDETPTGIRFLGPPASAMAALGDKIGSTILAQSAGVPTIPWSGDGVTVDYAASGGVIPPDVYDKACIHSLQEALECCGRIGYPVMLKASWGGGGKGIRKVMSDDDVRLVFKQVQGEVPGSPIFAMKLAPQSRHLEVQLLADRHGNVCSVFSRDCSVQRRHQKIVEEGPVTAAPPEVLEDMERCARALARSVGYVGAATVEFLYIMETREYCFLELNPRLQVEHPVTEWISNVNIPAAQLMIGTGVPLHHIPDLRRLYGQDPSGSEPIDFEAGARVAPAGHVVAVRITAENANDGFKPTSGHIDEISFRSTPEVWGYFSVKGGGAIHEYSDSQFGHLFAKGETREAAIRAMVVALKEIKIRGEIRTIVDYVVDMVQAPDFLSNVHHTGWLDARIAAQVRSERPPWHLSVICGTVLRALGRVSSRSAEYLSYLEKGQLPPARISLTSLREEFVVDGVKYSVKAVRQGPQSLRLHLGSTHVDVVVRKLNDGGLLVQVDGSSHVVHSEEEALGTRLTIDSRTCLLSNEHDPSKMLAISTGKLVRYLVDDGGHIAADAPYAEVEVMKMMMTLLAPASGRVHFQLPEGSVLAPGQLIATLELDDPAAVRRAEPFLGSFPELGPPVVESEGVGHRFRVASEAAHNIMAGYHNNPDAVMDGLLASLDDPALALVQWNEAYAVVADRLPAAVALELEAAAAESAFEIDQAAVEGRAAGQPAPAFCAPKLLAIMERCLELLAIMERCLEESAASERAGLSTLLEPLQEACRAHSGGKGSYAAALCTRLIESYLEVEEKFETGGKMTEQEVIDSLRQTHSGQLQAVLDIVLSHQGAALKSALLQRLMSALVLPAPEHYRALLRRLAALSERTSAEVAQRAQQLLEHSLLGELRTLVARALSGLDLFAEPQFRELFGGATSPVGKAPAAQHGAARRSTVMEGLYSGLGNLTAPSAHQSSVEAKMAMLVEAPAAVEDALASLLDHPEPLVQRRALATYIRRLYYPYLLHEPEVQALAGGALAAVWAFNDATVAATPFARECTGGALVVRCLHDLPAALTQLEQLRSQTGLSDLSPGTLHVVLTGEGEAALVLSEAAHQILRQQNVEGYAPSDCEDRRLQSVDPKTVAACAAAQVRATGAQLAAAGFAAVSVMSKRGKLAPLRTVFYQEPASGQWELDPVLGLVEPPMAATLELQRLRAFDKVAYSSSRNRQWHIHTAMERKNRASLALKRVFLRGVVRQLGRPNLLAATYSSNAAAAATAAMEELEETLLGSLQELQRIGSGVGSEGSGVKPDWAHVYLSVLSVLPLHLPRDEGRVAAALRAAAAAITARHAAQLRRAAVAQWEVRLRVPDKSGAWRVVVAAPTGHEAGEECVEVYREVVGQDARIVYSSRHNIGDGGKCGPSDGEPVLAPYLPLEPLQQKRLAARRHKTTYCFDFPAVFEDALRQLWAQRAAAGEPNAVPPAGKLLEVQELVAPPGASYRSASIPLTPVTRPASQNEVGVVAWVMTLRTPECPQGRQVVAIANDITHNSGAFGPPEDAMFRAATEWALEERLPVVYLAANSGARVGLASEVKQCLRVEWVNPADPTKGFKYLFLSPEDYASLMERGAVAGGPAPVKAERLVTAEGEERWQLTDIVGLEDGLGVECLSGSGAIASAYSRAFREGFTITLVSGRTVGIGAYLARLGRRCVQREDQPIILTGYAALNRLLGRDVYTSHMQLGGPKVMGANGVSHHIVEDDLAGAACVLRWLAYTPARVGEPAAALPTADPVVRHIDYRPGEGEKLDPRAAIAGLEQPSPPGHSPSDTAWQSGLFDRGSWMEAQAGWARTVVTGRARLGGVPVGVIAVETQTVMLSIAADPGMPDSSERVIPQAGQVWFPDSALKTAQAIEEFGLEGLPLFILANWRGFSGGQRDLFEGVLQAGSLIVDNLRAYKQPVFVYLPPGCELRGGAWVVIDSQINADQVEMYADDTAQGAVLEPQGVVEIKFRAPELIATMHRIDPVILKLKAEGSPGSDAAIKARERQLLPVYHQVAVQFAQMHDGPVRMLAKGMLRGIVPWRQARAFFAARLRRRLTEEALIKHIAAADESISRHQALRLLRSWYASTSDSTACALADSSGEGLASALAPAGPEGGSAAEAQAAWQDDGAFLDWVQGGGGAARIAMELRLLRTHAASRLVAQLAGTAEGTEGLVAGLREAVRSNPSLTLQLRSLVAPK</sequence>
<keyword evidence="9" id="KW-0275">Fatty acid biosynthesis</keyword>
<feature type="compositionally biased region" description="Gly residues" evidence="15">
    <location>
        <begin position="18"/>
        <end position="32"/>
    </location>
</feature>
<evidence type="ECO:0000259" key="18">
    <source>
        <dbReference type="PROSITE" id="PS50979"/>
    </source>
</evidence>
<dbReference type="Gene3D" id="2.40.460.10">
    <property type="entry name" value="Biotin dependent carboxylase carboxyltransferase"/>
    <property type="match status" value="1"/>
</dbReference>
<evidence type="ECO:0000256" key="9">
    <source>
        <dbReference type="ARBA" id="ARBA00023160"/>
    </source>
</evidence>
<dbReference type="Gene3D" id="3.40.50.20">
    <property type="match status" value="1"/>
</dbReference>
<dbReference type="OrthoDB" id="196847at2759"/>
<dbReference type="InterPro" id="IPR016185">
    <property type="entry name" value="PreATP-grasp_dom_sf"/>
</dbReference>
<dbReference type="FunFam" id="2.40.50.100:FF:000005">
    <property type="entry name" value="Acetyl-CoA carboxylase 1"/>
    <property type="match status" value="1"/>
</dbReference>
<feature type="domain" description="CoA carboxyltransferase C-terminal" evidence="20">
    <location>
        <begin position="1962"/>
        <end position="2276"/>
    </location>
</feature>
<dbReference type="Gene3D" id="3.90.226.10">
    <property type="entry name" value="2-enoyl-CoA Hydratase, Chain A, domain 1"/>
    <property type="match status" value="2"/>
</dbReference>
<dbReference type="SUPFAM" id="SSF51246">
    <property type="entry name" value="Rudiment single hybrid motif"/>
    <property type="match status" value="1"/>
</dbReference>
<evidence type="ECO:0000259" key="19">
    <source>
        <dbReference type="PROSITE" id="PS50980"/>
    </source>
</evidence>
<dbReference type="Pfam" id="PF01039">
    <property type="entry name" value="Carboxyl_trans"/>
    <property type="match status" value="1"/>
</dbReference>
<dbReference type="PROSITE" id="PS50979">
    <property type="entry name" value="BC"/>
    <property type="match status" value="1"/>
</dbReference>
<keyword evidence="5 14" id="KW-0547">Nucleotide-binding</keyword>
<keyword evidence="22" id="KW-1185">Reference proteome</keyword>
<evidence type="ECO:0000313" key="22">
    <source>
        <dbReference type="Proteomes" id="UP000239899"/>
    </source>
</evidence>
<keyword evidence="10" id="KW-0092">Biotin</keyword>
<dbReference type="PANTHER" id="PTHR45728">
    <property type="entry name" value="ACETYL-COA CARBOXYLASE, ISOFORM A"/>
    <property type="match status" value="1"/>
</dbReference>
<comment type="caution">
    <text evidence="21">The sequence shown here is derived from an EMBL/GenBank/DDBJ whole genome shotgun (WGS) entry which is preliminary data.</text>
</comment>
<dbReference type="GO" id="GO:0046872">
    <property type="term" value="F:metal ion binding"/>
    <property type="evidence" value="ECO:0007669"/>
    <property type="project" value="InterPro"/>
</dbReference>
<dbReference type="InterPro" id="IPR011761">
    <property type="entry name" value="ATP-grasp"/>
</dbReference>
<dbReference type="InterPro" id="IPR000089">
    <property type="entry name" value="Biotin_lipoyl"/>
</dbReference>
<protein>
    <submittedName>
        <fullName evidence="21">Acetyl-carboxylase 1-like isoform B</fullName>
    </submittedName>
</protein>
<dbReference type="SUPFAM" id="SSF52440">
    <property type="entry name" value="PreATP-grasp domain"/>
    <property type="match status" value="1"/>
</dbReference>
<reference evidence="21 22" key="1">
    <citation type="journal article" date="2018" name="Plant J.">
        <title>Genome sequences of Chlorella sorokiniana UTEX 1602 and Micractinium conductrix SAG 241.80: implications to maltose excretion by a green alga.</title>
        <authorList>
            <person name="Arriola M.B."/>
            <person name="Velmurugan N."/>
            <person name="Zhang Y."/>
            <person name="Plunkett M.H."/>
            <person name="Hondzo H."/>
            <person name="Barney B.M."/>
        </authorList>
    </citation>
    <scope>NUCLEOTIDE SEQUENCE [LARGE SCALE GENOMIC DNA]</scope>
    <source>
        <strain evidence="22">UTEX 1602</strain>
    </source>
</reference>
<dbReference type="SUPFAM" id="SSF51230">
    <property type="entry name" value="Single hybrid motif"/>
    <property type="match status" value="1"/>
</dbReference>
<feature type="domain" description="CoA carboxyltransferase N-terminal" evidence="19">
    <location>
        <begin position="1605"/>
        <end position="1958"/>
    </location>
</feature>
<feature type="domain" description="Lipoyl-binding" evidence="16">
    <location>
        <begin position="728"/>
        <end position="802"/>
    </location>
</feature>
<dbReference type="FunFam" id="3.30.1490.20:FF:000003">
    <property type="entry name" value="acetyl-CoA carboxylase isoform X1"/>
    <property type="match status" value="1"/>
</dbReference>
<gene>
    <name evidence="21" type="ORF">C2E21_2995</name>
</gene>
<dbReference type="PROSITE" id="PS00867">
    <property type="entry name" value="CPSASE_2"/>
    <property type="match status" value="1"/>
</dbReference>
<dbReference type="STRING" id="3076.A0A2P6TVV3"/>
<evidence type="ECO:0000256" key="6">
    <source>
        <dbReference type="ARBA" id="ARBA00022832"/>
    </source>
</evidence>
<evidence type="ECO:0000256" key="13">
    <source>
        <dbReference type="ARBA" id="ARBA00048600"/>
    </source>
</evidence>
<evidence type="ECO:0000256" key="3">
    <source>
        <dbReference type="ARBA" id="ARBA00022516"/>
    </source>
</evidence>
<evidence type="ECO:0000256" key="8">
    <source>
        <dbReference type="ARBA" id="ARBA00023098"/>
    </source>
</evidence>
<evidence type="ECO:0000259" key="17">
    <source>
        <dbReference type="PROSITE" id="PS50975"/>
    </source>
</evidence>
<keyword evidence="4" id="KW-0436">Ligase</keyword>
<keyword evidence="7 14" id="KW-0067">ATP-binding</keyword>
<dbReference type="PROSITE" id="PS50975">
    <property type="entry name" value="ATP_GRASP"/>
    <property type="match status" value="1"/>
</dbReference>
<dbReference type="Pfam" id="PF00289">
    <property type="entry name" value="Biotin_carb_N"/>
    <property type="match status" value="1"/>
</dbReference>
<dbReference type="InterPro" id="IPR011764">
    <property type="entry name" value="Biotin_carboxylation_dom"/>
</dbReference>
<feature type="domain" description="Biotin carboxylation" evidence="18">
    <location>
        <begin position="103"/>
        <end position="601"/>
    </location>
</feature>
<dbReference type="Pfam" id="PF21385">
    <property type="entry name" value="ACCA_BT"/>
    <property type="match status" value="1"/>
</dbReference>
<dbReference type="SMART" id="SM00878">
    <property type="entry name" value="Biotin_carb_C"/>
    <property type="match status" value="1"/>
</dbReference>
<dbReference type="FunFam" id="3.90.226.10:FF:000010">
    <property type="entry name" value="acetyl-CoA carboxylase isoform X2"/>
    <property type="match status" value="1"/>
</dbReference>
<dbReference type="InterPro" id="IPR029045">
    <property type="entry name" value="ClpP/crotonase-like_dom_sf"/>
</dbReference>
<evidence type="ECO:0000256" key="5">
    <source>
        <dbReference type="ARBA" id="ARBA00022741"/>
    </source>
</evidence>
<dbReference type="Gene3D" id="3.30.470.20">
    <property type="entry name" value="ATP-grasp fold, B domain"/>
    <property type="match status" value="1"/>
</dbReference>
<feature type="region of interest" description="Disordered" evidence="15">
    <location>
        <begin position="1"/>
        <end position="35"/>
    </location>
</feature>
<dbReference type="SUPFAM" id="SSF56059">
    <property type="entry name" value="Glutathione synthetase ATP-binding domain-like"/>
    <property type="match status" value="1"/>
</dbReference>
<dbReference type="Pfam" id="PF02785">
    <property type="entry name" value="Biotin_carb_C"/>
    <property type="match status" value="1"/>
</dbReference>
<feature type="domain" description="ATP-grasp" evidence="17">
    <location>
        <begin position="255"/>
        <end position="452"/>
    </location>
</feature>
<dbReference type="PROSITE" id="PS50980">
    <property type="entry name" value="COA_CT_NTER"/>
    <property type="match status" value="1"/>
</dbReference>
<dbReference type="GO" id="GO:0006633">
    <property type="term" value="P:fatty acid biosynthetic process"/>
    <property type="evidence" value="ECO:0007669"/>
    <property type="project" value="UniProtKB-KW"/>
</dbReference>
<keyword evidence="11" id="KW-0511">Multifunctional enzyme</keyword>
<dbReference type="InterPro" id="IPR049076">
    <property type="entry name" value="ACCA"/>
</dbReference>
<evidence type="ECO:0000256" key="1">
    <source>
        <dbReference type="ARBA" id="ARBA00001953"/>
    </source>
</evidence>
<dbReference type="InterPro" id="IPR011054">
    <property type="entry name" value="Rudment_hybrid_motif"/>
</dbReference>
<dbReference type="InterPro" id="IPR013815">
    <property type="entry name" value="ATP_grasp_subdomain_1"/>
</dbReference>
<dbReference type="Proteomes" id="UP000239899">
    <property type="component" value="Unassembled WGS sequence"/>
</dbReference>
<comment type="catalytic activity">
    <reaction evidence="13">
        <text>N(6)-biotinyl-L-lysyl-[protein] + hydrogencarbonate + ATP = N(6)-carboxybiotinyl-L-lysyl-[protein] + ADP + phosphate + H(+)</text>
        <dbReference type="Rhea" id="RHEA:13501"/>
        <dbReference type="Rhea" id="RHEA-COMP:10505"/>
        <dbReference type="Rhea" id="RHEA-COMP:10506"/>
        <dbReference type="ChEBI" id="CHEBI:15378"/>
        <dbReference type="ChEBI" id="CHEBI:17544"/>
        <dbReference type="ChEBI" id="CHEBI:30616"/>
        <dbReference type="ChEBI" id="CHEBI:43474"/>
        <dbReference type="ChEBI" id="CHEBI:83144"/>
        <dbReference type="ChEBI" id="CHEBI:83145"/>
        <dbReference type="ChEBI" id="CHEBI:456216"/>
        <dbReference type="EC" id="6.3.4.14"/>
    </reaction>
</comment>
<dbReference type="PROSITE" id="PS50968">
    <property type="entry name" value="BIOTINYL_LIPOYL"/>
    <property type="match status" value="1"/>
</dbReference>
<dbReference type="InterPro" id="IPR013537">
    <property type="entry name" value="AcCoA_COase_cen"/>
</dbReference>
<dbReference type="InterPro" id="IPR034733">
    <property type="entry name" value="AcCoA_carboxyl_beta"/>
</dbReference>